<keyword evidence="2 4" id="KW-0547">Nucleotide-binding</keyword>
<dbReference type="GO" id="GO:0035494">
    <property type="term" value="P:SNARE complex disassembly"/>
    <property type="evidence" value="ECO:0007669"/>
    <property type="project" value="InterPro"/>
</dbReference>
<dbReference type="GO" id="GO:0005795">
    <property type="term" value="C:Golgi stack"/>
    <property type="evidence" value="ECO:0007669"/>
    <property type="project" value="TreeGrafter"/>
</dbReference>
<evidence type="ECO:0000256" key="2">
    <source>
        <dbReference type="ARBA" id="ARBA00022741"/>
    </source>
</evidence>
<comment type="similarity">
    <text evidence="1 4">Belongs to the AAA ATPase family.</text>
</comment>
<keyword evidence="4" id="KW-0460">Magnesium</keyword>
<keyword evidence="6" id="KW-1185">Reference proteome</keyword>
<comment type="subcellular location">
    <subcellularLocation>
        <location evidence="4">Cytoplasm</location>
    </subcellularLocation>
</comment>
<keyword evidence="4" id="KW-0378">Hydrolase</keyword>
<evidence type="ECO:0000256" key="3">
    <source>
        <dbReference type="ARBA" id="ARBA00022840"/>
    </source>
</evidence>
<reference evidence="5" key="1">
    <citation type="submission" date="2022-04" db="EMBL/GenBank/DDBJ databases">
        <title>A functionally conserved STORR gene fusion in Papaver species that diverged 16.8 million years ago.</title>
        <authorList>
            <person name="Catania T."/>
        </authorList>
    </citation>
    <scope>NUCLEOTIDE SEQUENCE</scope>
    <source>
        <strain evidence="5">S-188037</strain>
    </source>
</reference>
<evidence type="ECO:0000313" key="5">
    <source>
        <dbReference type="EMBL" id="KAI3903196.1"/>
    </source>
</evidence>
<accession>A0AAD4XD41</accession>
<protein>
    <recommendedName>
        <fullName evidence="4">Vesicle-fusing ATPase</fullName>
        <ecNumber evidence="4">3.6.4.6</ecNumber>
    </recommendedName>
</protein>
<dbReference type="EMBL" id="JAJJMB010011222">
    <property type="protein sequence ID" value="KAI3903196.1"/>
    <property type="molecule type" value="Genomic_DNA"/>
</dbReference>
<keyword evidence="3 4" id="KW-0067">ATP-binding</keyword>
<evidence type="ECO:0000256" key="1">
    <source>
        <dbReference type="ARBA" id="ARBA00006914"/>
    </source>
</evidence>
<name>A0AAD4XD41_9MAGN</name>
<dbReference type="InterPro" id="IPR029067">
    <property type="entry name" value="CDC48_domain_2-like_sf"/>
</dbReference>
<dbReference type="PANTHER" id="PTHR23078:SF3">
    <property type="entry name" value="VESICLE-FUSING ATPASE"/>
    <property type="match status" value="1"/>
</dbReference>
<keyword evidence="4" id="KW-0813">Transport</keyword>
<dbReference type="GO" id="GO:0005524">
    <property type="term" value="F:ATP binding"/>
    <property type="evidence" value="ECO:0007669"/>
    <property type="project" value="UniProtKB-UniRule"/>
</dbReference>
<keyword evidence="4" id="KW-0653">Protein transport</keyword>
<dbReference type="PANTHER" id="PTHR23078">
    <property type="entry name" value="VESICULAR-FUSION PROTEIN NSF"/>
    <property type="match status" value="1"/>
</dbReference>
<dbReference type="EC" id="3.6.4.6" evidence="4"/>
<dbReference type="GO" id="GO:0016887">
    <property type="term" value="F:ATP hydrolysis activity"/>
    <property type="evidence" value="ECO:0007669"/>
    <property type="project" value="InterPro"/>
</dbReference>
<sequence length="99" mass="11285">MRSQGWLPFFDSAYQVMTARQRVSFEYHGSNYIFTVNQAAVEGEEKSNNLERGMIPSETYFFFEASNASGIKIVNQHEAASSNIIRHKEFNLQSLGIDV</sequence>
<dbReference type="Proteomes" id="UP001202328">
    <property type="component" value="Unassembled WGS sequence"/>
</dbReference>
<organism evidence="5 6">
    <name type="scientific">Papaver atlanticum</name>
    <dbReference type="NCBI Taxonomy" id="357466"/>
    <lineage>
        <taxon>Eukaryota</taxon>
        <taxon>Viridiplantae</taxon>
        <taxon>Streptophyta</taxon>
        <taxon>Embryophyta</taxon>
        <taxon>Tracheophyta</taxon>
        <taxon>Spermatophyta</taxon>
        <taxon>Magnoliopsida</taxon>
        <taxon>Ranunculales</taxon>
        <taxon>Papaveraceae</taxon>
        <taxon>Papaveroideae</taxon>
        <taxon>Papaver</taxon>
    </lineage>
</organism>
<comment type="catalytic activity">
    <reaction evidence="4">
        <text>ATP + H2O = ADP + phosphate + H(+)</text>
        <dbReference type="Rhea" id="RHEA:13065"/>
        <dbReference type="ChEBI" id="CHEBI:15377"/>
        <dbReference type="ChEBI" id="CHEBI:15378"/>
        <dbReference type="ChEBI" id="CHEBI:30616"/>
        <dbReference type="ChEBI" id="CHEBI:43474"/>
        <dbReference type="ChEBI" id="CHEBI:456216"/>
        <dbReference type="EC" id="3.6.4.6"/>
    </reaction>
</comment>
<dbReference type="GO" id="GO:0006891">
    <property type="term" value="P:intra-Golgi vesicle-mediated transport"/>
    <property type="evidence" value="ECO:0007669"/>
    <property type="project" value="TreeGrafter"/>
</dbReference>
<comment type="cofactor">
    <cofactor evidence="4">
        <name>Mg(2+)</name>
        <dbReference type="ChEBI" id="CHEBI:18420"/>
    </cofactor>
    <text evidence="4">Binds 1 Mg(2+) ion per subunit.</text>
</comment>
<comment type="function">
    <text evidence="4">Required for vesicle-mediated transport. Catalyzes the fusion of transport vesicles within the Golgi cisternae. Is also required for transport from the endoplasmic reticulum to the Golgi stack. Seems to function as a fusion protein required for the delivery of cargo proteins to all compartments of the Golgi stack independent of vesicle origin.</text>
</comment>
<gene>
    <name evidence="5" type="ORF">MKW98_031850</name>
</gene>
<dbReference type="AlphaFoldDB" id="A0AAD4XD41"/>
<evidence type="ECO:0000256" key="4">
    <source>
        <dbReference type="RuleBase" id="RU367045"/>
    </source>
</evidence>
<dbReference type="SUPFAM" id="SSF54585">
    <property type="entry name" value="Cdc48 domain 2-like"/>
    <property type="match status" value="1"/>
</dbReference>
<keyword evidence="4" id="KW-0963">Cytoplasm</keyword>
<proteinExistence type="inferred from homology"/>
<keyword evidence="4" id="KW-0479">Metal-binding</keyword>
<dbReference type="GO" id="GO:0046872">
    <property type="term" value="F:metal ion binding"/>
    <property type="evidence" value="ECO:0007669"/>
    <property type="project" value="UniProtKB-UniRule"/>
</dbReference>
<evidence type="ECO:0000313" key="6">
    <source>
        <dbReference type="Proteomes" id="UP001202328"/>
    </source>
</evidence>
<dbReference type="GO" id="GO:0043001">
    <property type="term" value="P:Golgi to plasma membrane protein transport"/>
    <property type="evidence" value="ECO:0007669"/>
    <property type="project" value="TreeGrafter"/>
</dbReference>
<keyword evidence="4" id="KW-0931">ER-Golgi transport</keyword>
<dbReference type="InterPro" id="IPR039812">
    <property type="entry name" value="Vesicle-fus_ATPase"/>
</dbReference>
<comment type="caution">
    <text evidence="5">The sequence shown here is derived from an EMBL/GenBank/DDBJ whole genome shotgun (WGS) entry which is preliminary data.</text>
</comment>